<gene>
    <name evidence="2" type="primary">Aste57867_14404</name>
    <name evidence="1" type="ORF">As57867_014350</name>
    <name evidence="2" type="ORF">ASTE57867_14404</name>
</gene>
<dbReference type="EMBL" id="VJMH01005540">
    <property type="protein sequence ID" value="KAF0694728.1"/>
    <property type="molecule type" value="Genomic_DNA"/>
</dbReference>
<evidence type="ECO:0000313" key="2">
    <source>
        <dbReference type="EMBL" id="VFT91226.1"/>
    </source>
</evidence>
<dbReference type="SUPFAM" id="SSF51658">
    <property type="entry name" value="Xylose isomerase-like"/>
    <property type="match status" value="1"/>
</dbReference>
<accession>A0A485L0W8</accession>
<keyword evidence="3" id="KW-1185">Reference proteome</keyword>
<protein>
    <submittedName>
        <fullName evidence="2">Aste57867_14404 protein</fullName>
    </submittedName>
</protein>
<sequence length="294" mass="33782">MSRSRQLHVFRHLWGIEPVADTKTNLQLVKTLKGLGYSGVEASLSAIQEHGGGAFLDELKAHEMNLIVGIYSGWTDYVPSAWEAKSVSAHLKQFEDEVRQAHALSLRPVMLNAHAGCDHWTERECREFFEAAERISHDIPIAHETHRGRALWNPWRTLQLLEEFPSLKLTLDFSHWVLAAERLLDTEWDHEWLQRVLPHVIHIHGRIGSEESPQIIDPRDPQAKVEVERFDRLWADVWQAQAQAGLVVSTLTPEYGPSPYTPMTPFTGKPLSDVWDVCNHECKRQQARFQQLFP</sequence>
<name>A0A485L0W8_9STRA</name>
<evidence type="ECO:0000313" key="1">
    <source>
        <dbReference type="EMBL" id="KAF0694728.1"/>
    </source>
</evidence>
<dbReference type="EMBL" id="CAADRA010005561">
    <property type="protein sequence ID" value="VFT91226.1"/>
    <property type="molecule type" value="Genomic_DNA"/>
</dbReference>
<proteinExistence type="predicted"/>
<dbReference type="AlphaFoldDB" id="A0A485L0W8"/>
<dbReference type="OrthoDB" id="9971575at2759"/>
<reference evidence="2 3" key="1">
    <citation type="submission" date="2019-03" db="EMBL/GenBank/DDBJ databases">
        <authorList>
            <person name="Gaulin E."/>
            <person name="Dumas B."/>
        </authorList>
    </citation>
    <scope>NUCLEOTIDE SEQUENCE [LARGE SCALE GENOMIC DNA]</scope>
    <source>
        <strain evidence="2">CBS 568.67</strain>
    </source>
</reference>
<evidence type="ECO:0000313" key="3">
    <source>
        <dbReference type="Proteomes" id="UP000332933"/>
    </source>
</evidence>
<organism evidence="2 3">
    <name type="scientific">Aphanomyces stellatus</name>
    <dbReference type="NCBI Taxonomy" id="120398"/>
    <lineage>
        <taxon>Eukaryota</taxon>
        <taxon>Sar</taxon>
        <taxon>Stramenopiles</taxon>
        <taxon>Oomycota</taxon>
        <taxon>Saprolegniomycetes</taxon>
        <taxon>Saprolegniales</taxon>
        <taxon>Verrucalvaceae</taxon>
        <taxon>Aphanomyces</taxon>
    </lineage>
</organism>
<dbReference type="InterPro" id="IPR036237">
    <property type="entry name" value="Xyl_isomerase-like_sf"/>
</dbReference>
<reference evidence="1" key="2">
    <citation type="submission" date="2019-06" db="EMBL/GenBank/DDBJ databases">
        <title>Genomics analysis of Aphanomyces spp. identifies a new class of oomycete effector associated with host adaptation.</title>
        <authorList>
            <person name="Gaulin E."/>
        </authorList>
    </citation>
    <scope>NUCLEOTIDE SEQUENCE</scope>
    <source>
        <strain evidence="1">CBS 578.67</strain>
    </source>
</reference>
<dbReference type="Proteomes" id="UP000332933">
    <property type="component" value="Unassembled WGS sequence"/>
</dbReference>
<dbReference type="Gene3D" id="3.20.20.150">
    <property type="entry name" value="Divalent-metal-dependent TIM barrel enzymes"/>
    <property type="match status" value="1"/>
</dbReference>